<dbReference type="GeneID" id="36373406"/>
<dbReference type="GO" id="GO:0019825">
    <property type="term" value="F:oxygen binding"/>
    <property type="evidence" value="ECO:0007669"/>
    <property type="project" value="InterPro"/>
</dbReference>
<reference evidence="11" key="3">
    <citation type="submission" date="2020-12" db="UniProtKB">
        <authorList>
            <consortium name="WormBaseParasite"/>
        </authorList>
    </citation>
    <scope>IDENTIFICATION</scope>
</reference>
<evidence type="ECO:0000313" key="10">
    <source>
        <dbReference type="Proteomes" id="UP000035682"/>
    </source>
</evidence>
<dbReference type="InterPro" id="IPR044399">
    <property type="entry name" value="Mb-like_M"/>
</dbReference>
<evidence type="ECO:0000256" key="7">
    <source>
        <dbReference type="RuleBase" id="RU000356"/>
    </source>
</evidence>
<dbReference type="CTD" id="36373406"/>
<keyword evidence="10" id="KW-1185">Reference proteome</keyword>
<dbReference type="PIRSF" id="PIRSF002026">
    <property type="entry name" value="Nematode_globin"/>
    <property type="match status" value="1"/>
</dbReference>
<dbReference type="InterPro" id="IPR009050">
    <property type="entry name" value="Globin-like_sf"/>
</dbReference>
<evidence type="ECO:0000256" key="2">
    <source>
        <dbReference type="ARBA" id="ARBA00022617"/>
    </source>
</evidence>
<evidence type="ECO:0000259" key="8">
    <source>
        <dbReference type="PROSITE" id="PS01033"/>
    </source>
</evidence>
<dbReference type="InterPro" id="IPR012292">
    <property type="entry name" value="Globin/Proto"/>
</dbReference>
<evidence type="ECO:0000256" key="3">
    <source>
        <dbReference type="ARBA" id="ARBA00022621"/>
    </source>
</evidence>
<name>A0A090L0L2_STRRB</name>
<dbReference type="WormBase" id="SRAE_0000016900">
    <property type="protein sequence ID" value="SRP01466"/>
    <property type="gene ID" value="WBGene00255908"/>
</dbReference>
<accession>A0A090L0L2</accession>
<dbReference type="CDD" id="cd01040">
    <property type="entry name" value="Mb-like"/>
    <property type="match status" value="1"/>
</dbReference>
<reference evidence="9" key="1">
    <citation type="submission" date="2014-09" db="EMBL/GenBank/DDBJ databases">
        <authorList>
            <person name="Aslett A.Martin."/>
        </authorList>
    </citation>
    <scope>NUCLEOTIDE SEQUENCE</scope>
    <source>
        <strain evidence="9">ED321 Heterogonic</strain>
    </source>
</reference>
<dbReference type="PROSITE" id="PS01033">
    <property type="entry name" value="GLOBIN"/>
    <property type="match status" value="1"/>
</dbReference>
<reference evidence="10" key="2">
    <citation type="submission" date="2014-09" db="EMBL/GenBank/DDBJ databases">
        <authorList>
            <person name="Martin A.A."/>
        </authorList>
    </citation>
    <scope>NUCLEOTIDE SEQUENCE</scope>
    <source>
        <strain evidence="10">ED321</strain>
    </source>
</reference>
<evidence type="ECO:0000256" key="5">
    <source>
        <dbReference type="ARBA" id="ARBA00023004"/>
    </source>
</evidence>
<dbReference type="OMA" id="DPALWMA"/>
<dbReference type="AlphaFoldDB" id="A0A090L0L2"/>
<evidence type="ECO:0000313" key="9">
    <source>
        <dbReference type="EMBL" id="CEF61039.1"/>
    </source>
</evidence>
<dbReference type="WBParaSite" id="SRAE_0000016900.1">
    <property type="protein sequence ID" value="SRAE_0000016900.1"/>
    <property type="gene ID" value="WBGene00255908"/>
</dbReference>
<dbReference type="Pfam" id="PF00042">
    <property type="entry name" value="Globin"/>
    <property type="match status" value="1"/>
</dbReference>
<keyword evidence="5 6" id="KW-0408">Iron</keyword>
<keyword evidence="4 6" id="KW-0479">Metal-binding</keyword>
<dbReference type="GO" id="GO:0005506">
    <property type="term" value="F:iron ion binding"/>
    <property type="evidence" value="ECO:0007669"/>
    <property type="project" value="InterPro"/>
</dbReference>
<feature type="domain" description="Globin" evidence="8">
    <location>
        <begin position="1"/>
        <end position="150"/>
    </location>
</feature>
<dbReference type="SUPFAM" id="SSF46458">
    <property type="entry name" value="Globin-like"/>
    <property type="match status" value="1"/>
</dbReference>
<keyword evidence="2 7" id="KW-0349">Heme</keyword>
<dbReference type="GO" id="GO:0005344">
    <property type="term" value="F:oxygen carrier activity"/>
    <property type="evidence" value="ECO:0007669"/>
    <property type="project" value="UniProtKB-KW"/>
</dbReference>
<dbReference type="OrthoDB" id="5820458at2759"/>
<dbReference type="Gene3D" id="1.10.490.10">
    <property type="entry name" value="Globins"/>
    <property type="match status" value="1"/>
</dbReference>
<sequence length="152" mass="17941">MNNSEIKKITRKSLEALKLDDETAVIPHGKDFYKFMFGNYPQLRVYFKGAENYTPDQVESSERFAKQGVRILLAMHLLATSYDDQPTFLAYTRETVNRHRIYKMPEDLWDAFFPLWLEFLQTKGVVTPEVKNAWTELGKTFTKEVHRHIKSF</sequence>
<dbReference type="EMBL" id="LN609405">
    <property type="protein sequence ID" value="CEF61039.1"/>
    <property type="molecule type" value="Genomic_DNA"/>
</dbReference>
<comment type="similarity">
    <text evidence="7">Belongs to the globin family.</text>
</comment>
<evidence type="ECO:0000256" key="1">
    <source>
        <dbReference type="ARBA" id="ARBA00022448"/>
    </source>
</evidence>
<gene>
    <name evidence="9 11 12" type="ORF">SRAE_0000016900</name>
</gene>
<dbReference type="Proteomes" id="UP000035682">
    <property type="component" value="Unplaced"/>
</dbReference>
<dbReference type="InterPro" id="IPR012085">
    <property type="entry name" value="Globin_nematode"/>
</dbReference>
<proteinExistence type="inferred from homology"/>
<evidence type="ECO:0000256" key="6">
    <source>
        <dbReference type="PIRSR" id="PIRSR002026-1"/>
    </source>
</evidence>
<keyword evidence="3 7" id="KW-0561">Oxygen transport</keyword>
<dbReference type="GO" id="GO:0020037">
    <property type="term" value="F:heme binding"/>
    <property type="evidence" value="ECO:0007669"/>
    <property type="project" value="InterPro"/>
</dbReference>
<feature type="binding site" description="proximal binding residue" evidence="6">
    <location>
        <position position="99"/>
    </location>
    <ligand>
        <name>heme</name>
        <dbReference type="ChEBI" id="CHEBI:30413"/>
    </ligand>
    <ligandPart>
        <name>Fe</name>
        <dbReference type="ChEBI" id="CHEBI:18248"/>
    </ligandPart>
</feature>
<protein>
    <submittedName>
        <fullName evidence="9 11">Globin family and Globin-like domain and Globin,structural domain-containing protein</fullName>
    </submittedName>
</protein>
<evidence type="ECO:0000313" key="12">
    <source>
        <dbReference type="WormBase" id="SRAE_0000016900"/>
    </source>
</evidence>
<keyword evidence="1 7" id="KW-0813">Transport</keyword>
<evidence type="ECO:0000256" key="4">
    <source>
        <dbReference type="ARBA" id="ARBA00022723"/>
    </source>
</evidence>
<dbReference type="InterPro" id="IPR000971">
    <property type="entry name" value="Globin"/>
</dbReference>
<organism evidence="9">
    <name type="scientific">Strongyloides ratti</name>
    <name type="common">Parasitic roundworm</name>
    <dbReference type="NCBI Taxonomy" id="34506"/>
    <lineage>
        <taxon>Eukaryota</taxon>
        <taxon>Metazoa</taxon>
        <taxon>Ecdysozoa</taxon>
        <taxon>Nematoda</taxon>
        <taxon>Chromadorea</taxon>
        <taxon>Rhabditida</taxon>
        <taxon>Tylenchina</taxon>
        <taxon>Panagrolaimomorpha</taxon>
        <taxon>Strongyloidoidea</taxon>
        <taxon>Strongyloididae</taxon>
        <taxon>Strongyloides</taxon>
    </lineage>
</organism>
<dbReference type="RefSeq" id="XP_024500248.1">
    <property type="nucleotide sequence ID" value="XM_024646023.1"/>
</dbReference>
<evidence type="ECO:0000313" key="11">
    <source>
        <dbReference type="WBParaSite" id="SRAE_0000016900.1"/>
    </source>
</evidence>